<comment type="caution">
    <text evidence="3">The sequence shown here is derived from an EMBL/GenBank/DDBJ whole genome shotgun (WGS) entry which is preliminary data.</text>
</comment>
<keyword evidence="3" id="KW-0012">Acyltransferase</keyword>
<reference evidence="3 4" key="1">
    <citation type="submission" date="2022-10" db="EMBL/GenBank/DDBJ databases">
        <title>paucibacter sp. hw8 Genome sequencing.</title>
        <authorList>
            <person name="Park S."/>
        </authorList>
    </citation>
    <scope>NUCLEOTIDE SEQUENCE [LARGE SCALE GENOMIC DNA]</scope>
    <source>
        <strain evidence="4">hw8</strain>
    </source>
</reference>
<dbReference type="RefSeq" id="WP_273596560.1">
    <property type="nucleotide sequence ID" value="NZ_JAQQXS010000007.1"/>
</dbReference>
<dbReference type="EC" id="2.3.1.-" evidence="3"/>
<dbReference type="CDD" id="cd04301">
    <property type="entry name" value="NAT_SF"/>
    <property type="match status" value="1"/>
</dbReference>
<feature type="domain" description="N-acetyltransferase" evidence="2">
    <location>
        <begin position="49"/>
        <end position="218"/>
    </location>
</feature>
<dbReference type="Pfam" id="PF00583">
    <property type="entry name" value="Acetyltransf_1"/>
    <property type="match status" value="1"/>
</dbReference>
<evidence type="ECO:0000313" key="4">
    <source>
        <dbReference type="Proteomes" id="UP001219862"/>
    </source>
</evidence>
<organism evidence="3 4">
    <name type="scientific">Roseateles koreensis</name>
    <dbReference type="NCBI Taxonomy" id="2987526"/>
    <lineage>
        <taxon>Bacteria</taxon>
        <taxon>Pseudomonadati</taxon>
        <taxon>Pseudomonadota</taxon>
        <taxon>Betaproteobacteria</taxon>
        <taxon>Burkholderiales</taxon>
        <taxon>Sphaerotilaceae</taxon>
        <taxon>Roseateles</taxon>
    </lineage>
</organism>
<proteinExistence type="predicted"/>
<dbReference type="InterPro" id="IPR016181">
    <property type="entry name" value="Acyl_CoA_acyltransferase"/>
</dbReference>
<dbReference type="SUPFAM" id="SSF55729">
    <property type="entry name" value="Acyl-CoA N-acyltransferases (Nat)"/>
    <property type="match status" value="1"/>
</dbReference>
<keyword evidence="3" id="KW-0808">Transferase</keyword>
<dbReference type="PROSITE" id="PS51186">
    <property type="entry name" value="GNAT"/>
    <property type="match status" value="1"/>
</dbReference>
<feature type="region of interest" description="Disordered" evidence="1">
    <location>
        <begin position="1"/>
        <end position="30"/>
    </location>
</feature>
<accession>A0ABT5KR94</accession>
<evidence type="ECO:0000256" key="1">
    <source>
        <dbReference type="SAM" id="MobiDB-lite"/>
    </source>
</evidence>
<dbReference type="EMBL" id="JAQQXS010000007">
    <property type="protein sequence ID" value="MDC8785445.1"/>
    <property type="molecule type" value="Genomic_DNA"/>
</dbReference>
<dbReference type="GO" id="GO:0016746">
    <property type="term" value="F:acyltransferase activity"/>
    <property type="evidence" value="ECO:0007669"/>
    <property type="project" value="UniProtKB-KW"/>
</dbReference>
<evidence type="ECO:0000259" key="2">
    <source>
        <dbReference type="PROSITE" id="PS51186"/>
    </source>
</evidence>
<dbReference type="Gene3D" id="3.40.630.30">
    <property type="match status" value="1"/>
</dbReference>
<protein>
    <submittedName>
        <fullName evidence="3">GNAT family N-acetyltransferase</fullName>
        <ecNumber evidence="3">2.3.1.-</ecNumber>
    </submittedName>
</protein>
<keyword evidence="4" id="KW-1185">Reference proteome</keyword>
<evidence type="ECO:0000313" key="3">
    <source>
        <dbReference type="EMBL" id="MDC8785445.1"/>
    </source>
</evidence>
<name>A0ABT5KR94_9BURK</name>
<dbReference type="InterPro" id="IPR000182">
    <property type="entry name" value="GNAT_dom"/>
</dbReference>
<dbReference type="Proteomes" id="UP001219862">
    <property type="component" value="Unassembled WGS sequence"/>
</dbReference>
<sequence>MNAMPQAPKEDGPAANPQAAHQHADKAAADAASSSWLPTAALQRLSSWVPIRSLARRHRHRIAQHLLQLEERDRYLRFGYPASDEQISRYAMSLDFERDEVLGIFNRRLELVSMAHLAYAPTPQRAGQPAMAEFGVSVSKHVRGRGFGARLFERAALHARNRGIDTLFIHALSENGAMLKIARNAGALVERDGSESEAWLRLPPDTVSSHVGEAIERHMAELDFQLKRHVHVFGEILEGVAEVKSKLEGSSGKAAKL</sequence>
<gene>
    <name evidence="3" type="ORF">PRZ01_09605</name>
</gene>